<dbReference type="Gene3D" id="3.40.220.10">
    <property type="entry name" value="Leucine Aminopeptidase, subunit E, domain 1"/>
    <property type="match status" value="1"/>
</dbReference>
<dbReference type="PANTHER" id="PTHR11106:SF27">
    <property type="entry name" value="MACRO DOMAIN-CONTAINING PROTEIN"/>
    <property type="match status" value="1"/>
</dbReference>
<proteinExistence type="predicted"/>
<dbReference type="SUPFAM" id="SSF52949">
    <property type="entry name" value="Macro domain-like"/>
    <property type="match status" value="1"/>
</dbReference>
<organism evidence="4">
    <name type="scientific">Entamoeba dispar (strain ATCC PRA-260 / SAW760)</name>
    <dbReference type="NCBI Taxonomy" id="370354"/>
    <lineage>
        <taxon>Eukaryota</taxon>
        <taxon>Amoebozoa</taxon>
        <taxon>Evosea</taxon>
        <taxon>Archamoebae</taxon>
        <taxon>Mastigamoebida</taxon>
        <taxon>Entamoebidae</taxon>
        <taxon>Entamoeba</taxon>
    </lineage>
</organism>
<dbReference type="eggNOG" id="KOG2633">
    <property type="taxonomic scope" value="Eukaryota"/>
</dbReference>
<dbReference type="PROSITE" id="PS51154">
    <property type="entry name" value="MACRO"/>
    <property type="match status" value="1"/>
</dbReference>
<dbReference type="SMART" id="SM00506">
    <property type="entry name" value="A1pp"/>
    <property type="match status" value="1"/>
</dbReference>
<feature type="region of interest" description="Disordered" evidence="1">
    <location>
        <begin position="1"/>
        <end position="20"/>
    </location>
</feature>
<dbReference type="KEGG" id="edi:EDI_252810"/>
<keyword evidence="3" id="KW-0548">Nucleotidyltransferase</keyword>
<evidence type="ECO:0000256" key="1">
    <source>
        <dbReference type="SAM" id="MobiDB-lite"/>
    </source>
</evidence>
<dbReference type="CDD" id="cd02908">
    <property type="entry name" value="Macro_OAADPr_deacetylase"/>
    <property type="match status" value="1"/>
</dbReference>
<dbReference type="PANTHER" id="PTHR11106">
    <property type="entry name" value="GANGLIOSIDE INDUCED DIFFERENTIATION ASSOCIATED PROTEIN 2-RELATED"/>
    <property type="match status" value="1"/>
</dbReference>
<dbReference type="OrthoDB" id="28854at2759"/>
<dbReference type="AlphaFoldDB" id="B0EF86"/>
<accession>B0EF86</accession>
<dbReference type="GO" id="GO:0003968">
    <property type="term" value="F:RNA-directed RNA polymerase activity"/>
    <property type="evidence" value="ECO:0007669"/>
    <property type="project" value="UniProtKB-EC"/>
</dbReference>
<keyword evidence="4" id="KW-1185">Reference proteome</keyword>
<feature type="compositionally biased region" description="Basic and acidic residues" evidence="1">
    <location>
        <begin position="1"/>
        <end position="10"/>
    </location>
</feature>
<protein>
    <submittedName>
        <fullName evidence="3">MACRO domain-containing protein, putative</fullName>
        <ecNumber evidence="3">2.7.7.48</ecNumber>
    </submittedName>
</protein>
<dbReference type="Pfam" id="PF01661">
    <property type="entry name" value="Macro"/>
    <property type="match status" value="1"/>
</dbReference>
<dbReference type="RefSeq" id="XP_001736929.1">
    <property type="nucleotide sequence ID" value="XM_001736877.1"/>
</dbReference>
<dbReference type="EC" id="2.7.7.48" evidence="3"/>
<feature type="domain" description="Macro" evidence="2">
    <location>
        <begin position="38"/>
        <end position="214"/>
    </location>
</feature>
<dbReference type="InterPro" id="IPR002589">
    <property type="entry name" value="Macro_dom"/>
</dbReference>
<dbReference type="EMBL" id="DS549025">
    <property type="protein sequence ID" value="EDR26816.1"/>
    <property type="molecule type" value="Genomic_DNA"/>
</dbReference>
<dbReference type="OMA" id="GYPNENA"/>
<sequence>MSKTPQDNEKKRSHTTKQNVQIDELSTWDVKGKNQQVITGYKKNEEMNKKIIVVTGDITKIQADVVVNAANSYLRGGAGVDGAIHSAAGYELYDYLRSHYKHCDTGDFKPSPGFKMPCKEILHGVGPIGENAIQLQRVYVRCLEYVRLKEYKSIAFPCISTGIFGYSNEKACPVVLEVVRDWLEVNPLWDGKIIFCCYNLTDLNIYSKFLPYYFPTTEFEDNESKNISDEVVKEKIKSNNKDLEQVKISCDQDIDKSLRQRININKKMFYYLDIKDYDLTVKEQELAIEEHSTLFKEKYVEERKDIEGLYQAKELI</sequence>
<dbReference type="InterPro" id="IPR043472">
    <property type="entry name" value="Macro_dom-like"/>
</dbReference>
<evidence type="ECO:0000259" key="2">
    <source>
        <dbReference type="PROSITE" id="PS51154"/>
    </source>
</evidence>
<evidence type="ECO:0000313" key="4">
    <source>
        <dbReference type="Proteomes" id="UP000008076"/>
    </source>
</evidence>
<name>B0EF86_ENTDS</name>
<dbReference type="VEuPathDB" id="AmoebaDB:EDI_252810"/>
<keyword evidence="3" id="KW-0808">Transferase</keyword>
<gene>
    <name evidence="3" type="ORF">EDI_252810</name>
</gene>
<dbReference type="GeneID" id="5881943"/>
<evidence type="ECO:0000313" key="3">
    <source>
        <dbReference type="EMBL" id="EDR26816.1"/>
    </source>
</evidence>
<reference evidence="4" key="1">
    <citation type="submission" date="2007-12" db="EMBL/GenBank/DDBJ databases">
        <title>Annotation of Entamoeba dispar SAW760.</title>
        <authorList>
            <person name="Lorenzi H."/>
            <person name="Inman J."/>
            <person name="Schobel S."/>
            <person name="Amedeo P."/>
            <person name="Caler E."/>
        </authorList>
    </citation>
    <scope>NUCLEOTIDE SEQUENCE [LARGE SCALE GENOMIC DNA]</scope>
    <source>
        <strain evidence="4">ATCC PRA-260 / SAW760</strain>
    </source>
</reference>
<dbReference type="Proteomes" id="UP000008076">
    <property type="component" value="Unassembled WGS sequence"/>
</dbReference>